<dbReference type="EMBL" id="JAAGKO020000020">
    <property type="protein sequence ID" value="MDI5964134.1"/>
    <property type="molecule type" value="Genomic_DNA"/>
</dbReference>
<dbReference type="RefSeq" id="WP_271323242.1">
    <property type="nucleotide sequence ID" value="NZ_JAAGKO020000020.1"/>
</dbReference>
<dbReference type="Pfam" id="PF18593">
    <property type="entry name" value="CdiI_2"/>
    <property type="match status" value="1"/>
</dbReference>
<proteinExistence type="predicted"/>
<dbReference type="InterPro" id="IPR041129">
    <property type="entry name" value="CdiI_2"/>
</dbReference>
<accession>A0ABT6W0D2</accession>
<sequence>MEPLRHDRDHGELDQVLQAYLGQEPDDTPETRSAALDAYLRHTWHVRPWALATAEQQLRGYAASVRDGSAGGQEQAYAMPDTGIANGRLAEWLEHVADHIRASVEHGDVPHSESPVTHWEWHARFPELAQLLGGWFSQDMPDEFAGHDEALADYAGGSDRFVVARLLGELTELLALALDESDYAVAVAELGMEVDPPVPFTPGGWLASLPDRLRAAAS</sequence>
<protein>
    <submittedName>
        <fullName evidence="2">Contact-dependent growth inhibition system immunity protein</fullName>
    </submittedName>
</protein>
<comment type="caution">
    <text evidence="2">The sequence shown here is derived from an EMBL/GenBank/DDBJ whole genome shotgun (WGS) entry which is preliminary data.</text>
</comment>
<reference evidence="2 3" key="1">
    <citation type="submission" date="2023-05" db="EMBL/GenBank/DDBJ databases">
        <title>Streptantibioticus silvisoli sp. nov., acidotolerant actinomycetes 1 from pine litter.</title>
        <authorList>
            <person name="Swiecimska M."/>
            <person name="Golinska P."/>
            <person name="Sangal V."/>
            <person name="Wachnowicz B."/>
            <person name="Goodfellow M."/>
        </authorList>
    </citation>
    <scope>NUCLEOTIDE SEQUENCE [LARGE SCALE GENOMIC DNA]</scope>
    <source>
        <strain evidence="2 3">SL54</strain>
    </source>
</reference>
<organism evidence="2 3">
    <name type="scientific">Streptantibioticus silvisoli</name>
    <dbReference type="NCBI Taxonomy" id="2705255"/>
    <lineage>
        <taxon>Bacteria</taxon>
        <taxon>Bacillati</taxon>
        <taxon>Actinomycetota</taxon>
        <taxon>Actinomycetes</taxon>
        <taxon>Kitasatosporales</taxon>
        <taxon>Streptomycetaceae</taxon>
        <taxon>Streptantibioticus</taxon>
    </lineage>
</organism>
<name>A0ABT6W0D2_9ACTN</name>
<gene>
    <name evidence="2" type="ORF">POF43_015650</name>
</gene>
<keyword evidence="3" id="KW-1185">Reference proteome</keyword>
<dbReference type="Proteomes" id="UP001156398">
    <property type="component" value="Unassembled WGS sequence"/>
</dbReference>
<feature type="domain" description="CdiI immunity protein" evidence="1">
    <location>
        <begin position="124"/>
        <end position="213"/>
    </location>
</feature>
<evidence type="ECO:0000259" key="1">
    <source>
        <dbReference type="Pfam" id="PF18593"/>
    </source>
</evidence>
<evidence type="ECO:0000313" key="3">
    <source>
        <dbReference type="Proteomes" id="UP001156398"/>
    </source>
</evidence>
<evidence type="ECO:0000313" key="2">
    <source>
        <dbReference type="EMBL" id="MDI5964134.1"/>
    </source>
</evidence>